<protein>
    <recommendedName>
        <fullName evidence="2">DUF3168 domain-containing protein</fullName>
    </recommendedName>
</protein>
<proteinExistence type="predicted"/>
<dbReference type="EMBL" id="OQ890325">
    <property type="protein sequence ID" value="WLJ26321.1"/>
    <property type="molecule type" value="Genomic_DNA"/>
</dbReference>
<evidence type="ECO:0008006" key="2">
    <source>
        <dbReference type="Google" id="ProtNLM"/>
    </source>
</evidence>
<dbReference type="Gene3D" id="3.30.2000.30">
    <property type="match status" value="1"/>
</dbReference>
<name>A0AA49X3E8_9VIRU</name>
<reference evidence="1" key="1">
    <citation type="submission" date="2023-04" db="EMBL/GenBank/DDBJ databases">
        <title>The human skin virome in hidradenitis suppurativa patients.</title>
        <authorList>
            <person name="Jansen D."/>
        </authorList>
    </citation>
    <scope>NUCLEOTIDE SEQUENCE</scope>
    <source>
        <strain evidence="1">VC4_HSPhageD</strain>
    </source>
</reference>
<sequence length="129" mass="15092">MKSVINDIIKFTRKILAEVVDEKHIYEYLPGLGVEYPIVYIGECFSNDIRTKWGYGASVTMRIHFYSDEYTKRGSFLEFINECLQRIKETKKENGYRFSLNDSNIQITGDNTTDKMLLHGILELDFSFL</sequence>
<accession>A0AA49X3E8</accession>
<organism evidence="1">
    <name type="scientific">Firmicutes phage HS19</name>
    <dbReference type="NCBI Taxonomy" id="3056397"/>
    <lineage>
        <taxon>Viruses</taxon>
    </lineage>
</organism>
<evidence type="ECO:0000313" key="1">
    <source>
        <dbReference type="EMBL" id="WLJ26321.1"/>
    </source>
</evidence>
<dbReference type="InterPro" id="IPR053745">
    <property type="entry name" value="Viral_Tail_Comp_sf"/>
</dbReference>